<sequence length="504" mass="59433">MDYEDHNHDYRSLQNLPGKTLVLQKNVYQLQLQRYEIFKEQNPETGNFDLTLEFVDGKKIYVHKFLIISVSETLNAMLSDRWSNNDDRTVKIEAYSSDNFFQFLSFLYSGGCDLTDENIFQLTDMAEFYGIQTLRDFCDSYLSKMKCTLENFFDMLEFQERYSLNDFNKSLECFFGRNLKELIKVQKFLTLKKSVIKILSSFTRPSDSEEDFFKAVYKWAEGQALIKHAVCDEQDFNTDDTTKNELSEILPLIKFAHMKYESVKSLIVEKEFLFSLSVSIQALSLSIRMWKAHDITHEEEDFIKLVTDKEFLFSHTQLCKALSKSEKQTKLEEQKAFQKVYELAEMEAIKKQQLTTDEMIDLNDIIKAEMSQFLNNFHYSYNMSFGFLIEFIVPKAFLFPVKKLYCMLSTVAENKDQEILFNTGFKLAEAEAAKALSVNPNLNVNKYVKRRFDKSLYIKFSQIKLEFMIENIVEKRFLFSPSEMYNHLLKCQRSPEQEEIFFKS</sequence>
<organism evidence="1 2">
    <name type="scientific">Panagrolaimus sp. PS1159</name>
    <dbReference type="NCBI Taxonomy" id="55785"/>
    <lineage>
        <taxon>Eukaryota</taxon>
        <taxon>Metazoa</taxon>
        <taxon>Ecdysozoa</taxon>
        <taxon>Nematoda</taxon>
        <taxon>Chromadorea</taxon>
        <taxon>Rhabditida</taxon>
        <taxon>Tylenchina</taxon>
        <taxon>Panagrolaimomorpha</taxon>
        <taxon>Panagrolaimoidea</taxon>
        <taxon>Panagrolaimidae</taxon>
        <taxon>Panagrolaimus</taxon>
    </lineage>
</organism>
<evidence type="ECO:0000313" key="2">
    <source>
        <dbReference type="WBParaSite" id="PS1159_v2.g1725.t1"/>
    </source>
</evidence>
<reference evidence="2" key="1">
    <citation type="submission" date="2022-11" db="UniProtKB">
        <authorList>
            <consortium name="WormBaseParasite"/>
        </authorList>
    </citation>
    <scope>IDENTIFICATION</scope>
</reference>
<dbReference type="Proteomes" id="UP000887580">
    <property type="component" value="Unplaced"/>
</dbReference>
<protein>
    <submittedName>
        <fullName evidence="2">BTB domain-containing protein</fullName>
    </submittedName>
</protein>
<name>A0AC35FGD0_9BILA</name>
<accession>A0AC35FGD0</accession>
<proteinExistence type="predicted"/>
<evidence type="ECO:0000313" key="1">
    <source>
        <dbReference type="Proteomes" id="UP000887580"/>
    </source>
</evidence>
<dbReference type="WBParaSite" id="PS1159_v2.g1725.t1">
    <property type="protein sequence ID" value="PS1159_v2.g1725.t1"/>
    <property type="gene ID" value="PS1159_v2.g1725"/>
</dbReference>